<sequence length="233" mass="26824">MGSCAALMRRNVLVADDDRDIVRLIRDALEYEGFHVRAAHDGRSTYEIVKQETVDFIILDIMMPEMDGLETCRLIRKNHGVPILILSARDRELDKIVGLEIGADDYMTKPFSVQELAARVKAHFRRIERLRHEWGEGKPDSPLQLDERTYEVFVDGSPIDLSTREFQILHHLASRPNQVVSREQLYASVWGDTWGDRNTVTVHIKNLRKKLGRDFIKTVWGVGYKFVGREPGP</sequence>
<dbReference type="SMART" id="SM00862">
    <property type="entry name" value="Trans_reg_C"/>
    <property type="match status" value="1"/>
</dbReference>
<accession>A0ABU1IS04</accession>
<feature type="DNA-binding region" description="OmpR/PhoB-type" evidence="7">
    <location>
        <begin position="134"/>
        <end position="228"/>
    </location>
</feature>
<dbReference type="SUPFAM" id="SSF52172">
    <property type="entry name" value="CheY-like"/>
    <property type="match status" value="1"/>
</dbReference>
<dbReference type="PROSITE" id="PS51755">
    <property type="entry name" value="OMPR_PHOB"/>
    <property type="match status" value="1"/>
</dbReference>
<name>A0ABU1IS04_9BACL</name>
<evidence type="ECO:0000256" key="4">
    <source>
        <dbReference type="ARBA" id="ARBA00023125"/>
    </source>
</evidence>
<dbReference type="GO" id="GO:0003677">
    <property type="term" value="F:DNA binding"/>
    <property type="evidence" value="ECO:0007669"/>
    <property type="project" value="UniProtKB-KW"/>
</dbReference>
<evidence type="ECO:0000256" key="5">
    <source>
        <dbReference type="ARBA" id="ARBA00023163"/>
    </source>
</evidence>
<dbReference type="PROSITE" id="PS50110">
    <property type="entry name" value="RESPONSE_REGULATORY"/>
    <property type="match status" value="1"/>
</dbReference>
<protein>
    <submittedName>
        <fullName evidence="10">DNA-binding response OmpR family regulator</fullName>
    </submittedName>
</protein>
<evidence type="ECO:0000313" key="11">
    <source>
        <dbReference type="Proteomes" id="UP001185012"/>
    </source>
</evidence>
<dbReference type="InterPro" id="IPR036388">
    <property type="entry name" value="WH-like_DNA-bd_sf"/>
</dbReference>
<proteinExistence type="predicted"/>
<evidence type="ECO:0000256" key="7">
    <source>
        <dbReference type="PROSITE-ProRule" id="PRU01091"/>
    </source>
</evidence>
<keyword evidence="2" id="KW-0902">Two-component regulatory system</keyword>
<feature type="domain" description="OmpR/PhoB-type" evidence="9">
    <location>
        <begin position="134"/>
        <end position="228"/>
    </location>
</feature>
<dbReference type="InterPro" id="IPR016032">
    <property type="entry name" value="Sig_transdc_resp-reg_C-effctor"/>
</dbReference>
<dbReference type="PANTHER" id="PTHR48111:SF40">
    <property type="entry name" value="PHOSPHATE REGULON TRANSCRIPTIONAL REGULATORY PROTEIN PHOB"/>
    <property type="match status" value="1"/>
</dbReference>
<dbReference type="Gene3D" id="6.10.250.690">
    <property type="match status" value="1"/>
</dbReference>
<evidence type="ECO:0000256" key="6">
    <source>
        <dbReference type="PROSITE-ProRule" id="PRU00169"/>
    </source>
</evidence>
<gene>
    <name evidence="10" type="ORF">JOE21_003347</name>
</gene>
<keyword evidence="4 7" id="KW-0238">DNA-binding</keyword>
<dbReference type="SMART" id="SM00448">
    <property type="entry name" value="REC"/>
    <property type="match status" value="1"/>
</dbReference>
<dbReference type="CDD" id="cd00383">
    <property type="entry name" value="trans_reg_C"/>
    <property type="match status" value="1"/>
</dbReference>
<dbReference type="Pfam" id="PF00486">
    <property type="entry name" value="Trans_reg_C"/>
    <property type="match status" value="1"/>
</dbReference>
<evidence type="ECO:0000259" key="9">
    <source>
        <dbReference type="PROSITE" id="PS51755"/>
    </source>
</evidence>
<dbReference type="InterPro" id="IPR001789">
    <property type="entry name" value="Sig_transdc_resp-reg_receiver"/>
</dbReference>
<dbReference type="Gene3D" id="1.10.10.10">
    <property type="entry name" value="Winged helix-like DNA-binding domain superfamily/Winged helix DNA-binding domain"/>
    <property type="match status" value="1"/>
</dbReference>
<keyword evidence="5" id="KW-0804">Transcription</keyword>
<evidence type="ECO:0000256" key="3">
    <source>
        <dbReference type="ARBA" id="ARBA00023015"/>
    </source>
</evidence>
<dbReference type="Proteomes" id="UP001185012">
    <property type="component" value="Unassembled WGS sequence"/>
</dbReference>
<organism evidence="10 11">
    <name type="scientific">Desmospora profundinema</name>
    <dbReference type="NCBI Taxonomy" id="1571184"/>
    <lineage>
        <taxon>Bacteria</taxon>
        <taxon>Bacillati</taxon>
        <taxon>Bacillota</taxon>
        <taxon>Bacilli</taxon>
        <taxon>Bacillales</taxon>
        <taxon>Thermoactinomycetaceae</taxon>
        <taxon>Desmospora</taxon>
    </lineage>
</organism>
<dbReference type="InterPro" id="IPR011006">
    <property type="entry name" value="CheY-like_superfamily"/>
</dbReference>
<dbReference type="SUPFAM" id="SSF46894">
    <property type="entry name" value="C-terminal effector domain of the bipartite response regulators"/>
    <property type="match status" value="1"/>
</dbReference>
<evidence type="ECO:0000313" key="10">
    <source>
        <dbReference type="EMBL" id="MDR6227332.1"/>
    </source>
</evidence>
<comment type="caution">
    <text evidence="10">The sequence shown here is derived from an EMBL/GenBank/DDBJ whole genome shotgun (WGS) entry which is preliminary data.</text>
</comment>
<keyword evidence="1 6" id="KW-0597">Phosphoprotein</keyword>
<keyword evidence="11" id="KW-1185">Reference proteome</keyword>
<dbReference type="InterPro" id="IPR039420">
    <property type="entry name" value="WalR-like"/>
</dbReference>
<dbReference type="InterPro" id="IPR001867">
    <property type="entry name" value="OmpR/PhoB-type_DNA-bd"/>
</dbReference>
<keyword evidence="3" id="KW-0805">Transcription regulation</keyword>
<feature type="domain" description="Response regulatory" evidence="8">
    <location>
        <begin position="11"/>
        <end position="124"/>
    </location>
</feature>
<dbReference type="EMBL" id="JAVDQG010000009">
    <property type="protein sequence ID" value="MDR6227332.1"/>
    <property type="molecule type" value="Genomic_DNA"/>
</dbReference>
<evidence type="ECO:0000256" key="1">
    <source>
        <dbReference type="ARBA" id="ARBA00022553"/>
    </source>
</evidence>
<reference evidence="10 11" key="1">
    <citation type="submission" date="2023-07" db="EMBL/GenBank/DDBJ databases">
        <title>Genomic Encyclopedia of Type Strains, Phase IV (KMG-IV): sequencing the most valuable type-strain genomes for metagenomic binning, comparative biology and taxonomic classification.</title>
        <authorList>
            <person name="Goeker M."/>
        </authorList>
    </citation>
    <scope>NUCLEOTIDE SEQUENCE [LARGE SCALE GENOMIC DNA]</scope>
    <source>
        <strain evidence="10 11">DSM 45903</strain>
    </source>
</reference>
<evidence type="ECO:0000256" key="2">
    <source>
        <dbReference type="ARBA" id="ARBA00023012"/>
    </source>
</evidence>
<evidence type="ECO:0000259" key="8">
    <source>
        <dbReference type="PROSITE" id="PS50110"/>
    </source>
</evidence>
<dbReference type="PANTHER" id="PTHR48111">
    <property type="entry name" value="REGULATOR OF RPOS"/>
    <property type="match status" value="1"/>
</dbReference>
<feature type="modified residue" description="4-aspartylphosphate" evidence="6">
    <location>
        <position position="60"/>
    </location>
</feature>
<dbReference type="Pfam" id="PF00072">
    <property type="entry name" value="Response_reg"/>
    <property type="match status" value="1"/>
</dbReference>
<dbReference type="Gene3D" id="3.40.50.2300">
    <property type="match status" value="1"/>
</dbReference>